<organism evidence="4 5">
    <name type="scientific">Octopus sinensis</name>
    <name type="common">East Asian common octopus</name>
    <dbReference type="NCBI Taxonomy" id="2607531"/>
    <lineage>
        <taxon>Eukaryota</taxon>
        <taxon>Metazoa</taxon>
        <taxon>Spiralia</taxon>
        <taxon>Lophotrochozoa</taxon>
        <taxon>Mollusca</taxon>
        <taxon>Cephalopoda</taxon>
        <taxon>Coleoidea</taxon>
        <taxon>Octopodiformes</taxon>
        <taxon>Octopoda</taxon>
        <taxon>Incirrata</taxon>
        <taxon>Octopodidae</taxon>
        <taxon>Octopus</taxon>
    </lineage>
</organism>
<evidence type="ECO:0000256" key="2">
    <source>
        <dbReference type="SAM" id="SignalP"/>
    </source>
</evidence>
<dbReference type="Proteomes" id="UP000515154">
    <property type="component" value="Linkage group LG5"/>
</dbReference>
<sequence>MIAVLLFLIFLLVGLVYKYLFNDDIQKDIFSCCKGCRHVHALPLIMHCGTNLEDNKLLYALNKVSHPNLDFYQNRIKSEPNGDFIENILRKWSQNYECLEKKAGYVEWLFPTPEDATSHKYSSPLTCYESRIMQNDIKIQKRYLRSFRMMLNFLGFQLTKSMQIVLTPEVNQRFCHLQKNPHNYEHFTRIMISLKCLGYSKLQKKWVQFITNLINIGFLADAKDHYSNSWLKI</sequence>
<feature type="domain" description="Opioid growth factor receptor (OGFr) conserved" evidence="3">
    <location>
        <begin position="65"/>
        <end position="211"/>
    </location>
</feature>
<gene>
    <name evidence="5" type="primary">LOC118763665</name>
</gene>
<protein>
    <submittedName>
        <fullName evidence="5">Opioid growth factor receptor-like protein 1 isoform X1</fullName>
    </submittedName>
</protein>
<name>A0A7E6EWI2_9MOLL</name>
<comment type="similarity">
    <text evidence="1">Belongs to the opioid growth factor receptor family.</text>
</comment>
<feature type="signal peptide" evidence="2">
    <location>
        <begin position="1"/>
        <end position="18"/>
    </location>
</feature>
<accession>A0A7E6EWI2</accession>
<keyword evidence="2" id="KW-0732">Signal</keyword>
<reference evidence="5" key="1">
    <citation type="submission" date="2025-08" db="UniProtKB">
        <authorList>
            <consortium name="RefSeq"/>
        </authorList>
    </citation>
    <scope>IDENTIFICATION</scope>
</reference>
<feature type="chain" id="PRO_5028812129" evidence="2">
    <location>
        <begin position="19"/>
        <end position="233"/>
    </location>
</feature>
<dbReference type="InterPro" id="IPR039574">
    <property type="entry name" value="OGFr"/>
</dbReference>
<dbReference type="GO" id="GO:0140625">
    <property type="term" value="F:opioid growth factor receptor activity"/>
    <property type="evidence" value="ECO:0007669"/>
    <property type="project" value="InterPro"/>
</dbReference>
<evidence type="ECO:0000313" key="4">
    <source>
        <dbReference type="Proteomes" id="UP000515154"/>
    </source>
</evidence>
<dbReference type="PANTHER" id="PTHR14015">
    <property type="entry name" value="OPIOID GROWTH FACTOR RECEPTOR OGFR ZETA-TYPE OPIOID RECEPTOR"/>
    <property type="match status" value="1"/>
</dbReference>
<dbReference type="Pfam" id="PF04664">
    <property type="entry name" value="OGFr_N"/>
    <property type="match status" value="1"/>
</dbReference>
<dbReference type="AlphaFoldDB" id="A0A7E6EWI2"/>
<dbReference type="RefSeq" id="XP_036359310.1">
    <property type="nucleotide sequence ID" value="XM_036503417.1"/>
</dbReference>
<keyword evidence="4" id="KW-1185">Reference proteome</keyword>
<dbReference type="GO" id="GO:0016020">
    <property type="term" value="C:membrane"/>
    <property type="evidence" value="ECO:0007669"/>
    <property type="project" value="InterPro"/>
</dbReference>
<evidence type="ECO:0000313" key="5">
    <source>
        <dbReference type="RefSeq" id="XP_036359310.1"/>
    </source>
</evidence>
<evidence type="ECO:0000256" key="1">
    <source>
        <dbReference type="ARBA" id="ARBA00010365"/>
    </source>
</evidence>
<dbReference type="KEGG" id="osn:118763665"/>
<evidence type="ECO:0000259" key="3">
    <source>
        <dbReference type="Pfam" id="PF04664"/>
    </source>
</evidence>
<dbReference type="InterPro" id="IPR006757">
    <property type="entry name" value="OGF_rcpt"/>
</dbReference>
<dbReference type="PANTHER" id="PTHR14015:SF2">
    <property type="entry name" value="OPIOID GROWTH FACTOR RECEPTOR (OGFR) CONSERVED DOMAIN-CONTAINING PROTEIN"/>
    <property type="match status" value="1"/>
</dbReference>
<proteinExistence type="inferred from homology"/>